<reference evidence="2" key="1">
    <citation type="journal article" date="2020" name="bioRxiv">
        <title>Chromosome-level reference genome of the European wasp spider Argiope bruennichi: a resource for studies on range expansion and evolutionary adaptation.</title>
        <authorList>
            <person name="Sheffer M.M."/>
            <person name="Hoppe A."/>
            <person name="Krehenwinkel H."/>
            <person name="Uhl G."/>
            <person name="Kuss A.W."/>
            <person name="Jensen L."/>
            <person name="Jensen C."/>
            <person name="Gillespie R.G."/>
            <person name="Hoff K.J."/>
            <person name="Prost S."/>
        </authorList>
    </citation>
    <scope>NUCLEOTIDE SEQUENCE</scope>
</reference>
<proteinExistence type="predicted"/>
<keyword evidence="3" id="KW-1185">Reference proteome</keyword>
<reference evidence="2" key="2">
    <citation type="submission" date="2020-06" db="EMBL/GenBank/DDBJ databases">
        <authorList>
            <person name="Sheffer M."/>
        </authorList>
    </citation>
    <scope>NUCLEOTIDE SEQUENCE</scope>
</reference>
<dbReference type="EMBL" id="JABXBU010002228">
    <property type="protein sequence ID" value="KAF8770071.1"/>
    <property type="molecule type" value="Genomic_DNA"/>
</dbReference>
<dbReference type="AlphaFoldDB" id="A0A8T0EBB1"/>
<name>A0A8T0EBB1_ARGBR</name>
<evidence type="ECO:0000256" key="1">
    <source>
        <dbReference type="SAM" id="MobiDB-lite"/>
    </source>
</evidence>
<feature type="region of interest" description="Disordered" evidence="1">
    <location>
        <begin position="13"/>
        <end position="35"/>
    </location>
</feature>
<protein>
    <submittedName>
        <fullName evidence="2">Uncharacterized protein</fullName>
    </submittedName>
</protein>
<gene>
    <name evidence="2" type="ORF">HNY73_017642</name>
</gene>
<evidence type="ECO:0000313" key="2">
    <source>
        <dbReference type="EMBL" id="KAF8770071.1"/>
    </source>
</evidence>
<evidence type="ECO:0000313" key="3">
    <source>
        <dbReference type="Proteomes" id="UP000807504"/>
    </source>
</evidence>
<organism evidence="2 3">
    <name type="scientific">Argiope bruennichi</name>
    <name type="common">Wasp spider</name>
    <name type="synonym">Aranea bruennichi</name>
    <dbReference type="NCBI Taxonomy" id="94029"/>
    <lineage>
        <taxon>Eukaryota</taxon>
        <taxon>Metazoa</taxon>
        <taxon>Ecdysozoa</taxon>
        <taxon>Arthropoda</taxon>
        <taxon>Chelicerata</taxon>
        <taxon>Arachnida</taxon>
        <taxon>Araneae</taxon>
        <taxon>Araneomorphae</taxon>
        <taxon>Entelegynae</taxon>
        <taxon>Araneoidea</taxon>
        <taxon>Araneidae</taxon>
        <taxon>Argiope</taxon>
    </lineage>
</organism>
<comment type="caution">
    <text evidence="2">The sequence shown here is derived from an EMBL/GenBank/DDBJ whole genome shotgun (WGS) entry which is preliminary data.</text>
</comment>
<dbReference type="Proteomes" id="UP000807504">
    <property type="component" value="Unassembled WGS sequence"/>
</dbReference>
<sequence length="69" mass="8127">MHGQHMEILAVYEKQEANREPTASHGELPRLSSMDERIKPTAEGLEAMKHKGSKDRWEPRYWDTRTHLK</sequence>
<accession>A0A8T0EBB1</accession>